<accession>A0A6I3JBT0</accession>
<sequence>MRRHDLLARLHGLLQPRSYLEVGVSTGASMALSRTRSIGVDPFFTVKHELRCDLHLVRTTSDEFFAREAPLEHLDEPQVDLAFVDGMHLAEYALRDVINLERYTHPASVLVLDDMLPPHPDVAARERALGRARGMWTGDVYKVLPVLRRHRPDLICLEVDTKPTGVLVVLGLDARSRVLLEAYDDLVPELVTSDPQHVPAEVLGRTRAFDAERLLALPLWRGLRELQGAEPERARSRVRELVRASGLDQPATVG</sequence>
<dbReference type="AlphaFoldDB" id="A0A6I3JBT0"/>
<dbReference type="EMBL" id="WLCI01000011">
    <property type="protein sequence ID" value="MTB95578.1"/>
    <property type="molecule type" value="Genomic_DNA"/>
</dbReference>
<proteinExistence type="predicted"/>
<dbReference type="RefSeq" id="WP_154615075.1">
    <property type="nucleotide sequence ID" value="NZ_CP053660.1"/>
</dbReference>
<dbReference type="GO" id="GO:0032259">
    <property type="term" value="P:methylation"/>
    <property type="evidence" value="ECO:0007669"/>
    <property type="project" value="UniProtKB-KW"/>
</dbReference>
<dbReference type="GO" id="GO:0008168">
    <property type="term" value="F:methyltransferase activity"/>
    <property type="evidence" value="ECO:0007669"/>
    <property type="project" value="UniProtKB-KW"/>
</dbReference>
<name>A0A6I3JBT0_9ACTN</name>
<keyword evidence="1" id="KW-0808">Transferase</keyword>
<dbReference type="Gene3D" id="3.40.50.150">
    <property type="entry name" value="Vaccinia Virus protein VP39"/>
    <property type="match status" value="1"/>
</dbReference>
<organism evidence="1 2">
    <name type="scientific">Nocardioides marmotae</name>
    <dbReference type="NCBI Taxonomy" id="2663857"/>
    <lineage>
        <taxon>Bacteria</taxon>
        <taxon>Bacillati</taxon>
        <taxon>Actinomycetota</taxon>
        <taxon>Actinomycetes</taxon>
        <taxon>Propionibacteriales</taxon>
        <taxon>Nocardioidaceae</taxon>
        <taxon>Nocardioides</taxon>
    </lineage>
</organism>
<keyword evidence="1" id="KW-0489">Methyltransferase</keyword>
<evidence type="ECO:0000313" key="1">
    <source>
        <dbReference type="EMBL" id="MTB95578.1"/>
    </source>
</evidence>
<gene>
    <name evidence="1" type="ORF">GGQ22_10820</name>
</gene>
<reference evidence="1 2" key="1">
    <citation type="submission" date="2019-10" db="EMBL/GenBank/DDBJ databases">
        <title>Nocardioides novel species isolated from the excrement of Marmot.</title>
        <authorList>
            <person name="Zhang G."/>
        </authorList>
    </citation>
    <scope>NUCLEOTIDE SEQUENCE [LARGE SCALE GENOMIC DNA]</scope>
    <source>
        <strain evidence="2">zg-579</strain>
    </source>
</reference>
<dbReference type="SUPFAM" id="SSF53335">
    <property type="entry name" value="S-adenosyl-L-methionine-dependent methyltransferases"/>
    <property type="match status" value="1"/>
</dbReference>
<comment type="caution">
    <text evidence="1">The sequence shown here is derived from an EMBL/GenBank/DDBJ whole genome shotgun (WGS) entry which is preliminary data.</text>
</comment>
<protein>
    <submittedName>
        <fullName evidence="1">Class I SAM-dependent methyltransferase</fullName>
    </submittedName>
</protein>
<dbReference type="Pfam" id="PF13578">
    <property type="entry name" value="Methyltransf_24"/>
    <property type="match status" value="1"/>
</dbReference>
<keyword evidence="2" id="KW-1185">Reference proteome</keyword>
<dbReference type="Proteomes" id="UP000433406">
    <property type="component" value="Unassembled WGS sequence"/>
</dbReference>
<evidence type="ECO:0000313" key="2">
    <source>
        <dbReference type="Proteomes" id="UP000433406"/>
    </source>
</evidence>
<dbReference type="InterPro" id="IPR029063">
    <property type="entry name" value="SAM-dependent_MTases_sf"/>
</dbReference>